<evidence type="ECO:0000256" key="1">
    <source>
        <dbReference type="ARBA" id="ARBA00022694"/>
    </source>
</evidence>
<dbReference type="Pfam" id="PF07699">
    <property type="entry name" value="Ephrin_rec_like"/>
    <property type="match status" value="1"/>
</dbReference>
<dbReference type="GO" id="GO:0003723">
    <property type="term" value="F:RNA binding"/>
    <property type="evidence" value="ECO:0007669"/>
    <property type="project" value="InterPro"/>
</dbReference>
<evidence type="ECO:0000259" key="3">
    <source>
        <dbReference type="Pfam" id="PF07699"/>
    </source>
</evidence>
<dbReference type="PANTHER" id="PTHR13326">
    <property type="entry name" value="TRNA PSEUDOURIDINE SYNTHASE D"/>
    <property type="match status" value="1"/>
</dbReference>
<feature type="domain" description="Tyrosine-protein kinase ephrin type A/B receptor-like" evidence="3">
    <location>
        <begin position="212"/>
        <end position="257"/>
    </location>
</feature>
<dbReference type="PANTHER" id="PTHR13326:SF31">
    <property type="entry name" value="PSEUDOURIDYLATE SYNTHASE 7 HOMOLOG"/>
    <property type="match status" value="1"/>
</dbReference>
<dbReference type="VEuPathDB" id="VectorBase:BGLAX_052356"/>
<dbReference type="InterPro" id="IPR009030">
    <property type="entry name" value="Growth_fac_rcpt_cys_sf"/>
</dbReference>
<dbReference type="GO" id="GO:0009982">
    <property type="term" value="F:pseudouridine synthase activity"/>
    <property type="evidence" value="ECO:0007669"/>
    <property type="project" value="InterPro"/>
</dbReference>
<reference evidence="4" key="1">
    <citation type="submission" date="2020-05" db="UniProtKB">
        <authorList>
            <consortium name="EnsemblMetazoa"/>
        </authorList>
    </citation>
    <scope>IDENTIFICATION</scope>
    <source>
        <strain evidence="4">BB02</strain>
    </source>
</reference>
<dbReference type="STRING" id="6526.A0A2C9KBZ3"/>
<sequence>MDNILQDSTRDVEEDSEPICKKAKLSNGKTNVDAVIQLESNSEEASKESIRSNDIGISVEVPPAEKLLPLTESQAGITEYLSDHEGFSAIIKQRYSDFIVHEIDKEGNVVHLTDLAVPEDDQHEETAPETEKVTESCPEITEDILMKLDQLANSGDKKSTVDVVAPEDKERRTQIHLIIKKRFPRLETKTVDKDGQKFIQALLRSDGCPAGYSYSSYGVCYECDVGYYRSDLTLKECVKCPDGQSTPVKKSTSLSECQGKNDI</sequence>
<accession>A0A2C9KBZ3</accession>
<proteinExistence type="predicted"/>
<dbReference type="GO" id="GO:0008033">
    <property type="term" value="P:tRNA processing"/>
    <property type="evidence" value="ECO:0007669"/>
    <property type="project" value="UniProtKB-KW"/>
</dbReference>
<gene>
    <name evidence="4" type="primary">106051130</name>
</gene>
<evidence type="ECO:0000256" key="2">
    <source>
        <dbReference type="SAM" id="MobiDB-lite"/>
    </source>
</evidence>
<dbReference type="InterPro" id="IPR020103">
    <property type="entry name" value="PsdUridine_synth_cat_dom_sf"/>
</dbReference>
<dbReference type="AlphaFoldDB" id="A0A2C9KBZ3"/>
<dbReference type="Gene3D" id="2.10.50.10">
    <property type="entry name" value="Tumor Necrosis Factor Receptor, subunit A, domain 2"/>
    <property type="match status" value="1"/>
</dbReference>
<dbReference type="SUPFAM" id="SSF57184">
    <property type="entry name" value="Growth factor receptor domain"/>
    <property type="match status" value="1"/>
</dbReference>
<dbReference type="SMART" id="SM01411">
    <property type="entry name" value="Ephrin_rec_like"/>
    <property type="match status" value="1"/>
</dbReference>
<dbReference type="InterPro" id="IPR001656">
    <property type="entry name" value="PsdUridine_synth_TruD"/>
</dbReference>
<name>A0A2C9KBZ3_BIOGL</name>
<dbReference type="EnsemblMetazoa" id="BGLB017388-RA">
    <property type="protein sequence ID" value="BGLB017388-PA"/>
    <property type="gene ID" value="BGLB017388"/>
</dbReference>
<dbReference type="Proteomes" id="UP000076420">
    <property type="component" value="Unassembled WGS sequence"/>
</dbReference>
<dbReference type="GO" id="GO:0005634">
    <property type="term" value="C:nucleus"/>
    <property type="evidence" value="ECO:0007669"/>
    <property type="project" value="TreeGrafter"/>
</dbReference>
<dbReference type="VEuPathDB" id="VectorBase:BGLB017388"/>
<dbReference type="GO" id="GO:0001522">
    <property type="term" value="P:pseudouridine synthesis"/>
    <property type="evidence" value="ECO:0007669"/>
    <property type="project" value="InterPro"/>
</dbReference>
<keyword evidence="1" id="KW-0819">tRNA processing</keyword>
<dbReference type="SUPFAM" id="SSF55120">
    <property type="entry name" value="Pseudouridine synthase"/>
    <property type="match status" value="1"/>
</dbReference>
<protein>
    <recommendedName>
        <fullName evidence="3">Tyrosine-protein kinase ephrin type A/B receptor-like domain-containing protein</fullName>
    </recommendedName>
</protein>
<organism evidence="4 5">
    <name type="scientific">Biomphalaria glabrata</name>
    <name type="common">Bloodfluke planorb</name>
    <name type="synonym">Freshwater snail</name>
    <dbReference type="NCBI Taxonomy" id="6526"/>
    <lineage>
        <taxon>Eukaryota</taxon>
        <taxon>Metazoa</taxon>
        <taxon>Spiralia</taxon>
        <taxon>Lophotrochozoa</taxon>
        <taxon>Mollusca</taxon>
        <taxon>Gastropoda</taxon>
        <taxon>Heterobranchia</taxon>
        <taxon>Euthyneura</taxon>
        <taxon>Panpulmonata</taxon>
        <taxon>Hygrophila</taxon>
        <taxon>Lymnaeoidea</taxon>
        <taxon>Planorbidae</taxon>
        <taxon>Biomphalaria</taxon>
    </lineage>
</organism>
<evidence type="ECO:0000313" key="5">
    <source>
        <dbReference type="Proteomes" id="UP000076420"/>
    </source>
</evidence>
<feature type="region of interest" description="Disordered" evidence="2">
    <location>
        <begin position="243"/>
        <end position="263"/>
    </location>
</feature>
<evidence type="ECO:0000313" key="4">
    <source>
        <dbReference type="EnsemblMetazoa" id="BGLB017388-PA"/>
    </source>
</evidence>
<dbReference type="InterPro" id="IPR011641">
    <property type="entry name" value="Tyr-kin_ephrin_A/B_rcpt-like"/>
</dbReference>
<dbReference type="KEGG" id="bgt:106051130"/>